<dbReference type="SMART" id="SM00255">
    <property type="entry name" value="TIR"/>
    <property type="match status" value="1"/>
</dbReference>
<dbReference type="InterPro" id="IPR027417">
    <property type="entry name" value="P-loop_NTPase"/>
</dbReference>
<dbReference type="Proteomes" id="UP001302949">
    <property type="component" value="Unassembled WGS sequence"/>
</dbReference>
<dbReference type="SUPFAM" id="SSF52058">
    <property type="entry name" value="L domain-like"/>
    <property type="match status" value="1"/>
</dbReference>
<keyword evidence="1" id="KW-0175">Coiled coil</keyword>
<comment type="caution">
    <text evidence="3">The sequence shown here is derived from an EMBL/GenBank/DDBJ whole genome shotgun (WGS) entry which is preliminary data.</text>
</comment>
<dbReference type="PROSITE" id="PS50104">
    <property type="entry name" value="TIR"/>
    <property type="match status" value="1"/>
</dbReference>
<evidence type="ECO:0000259" key="2">
    <source>
        <dbReference type="PROSITE" id="PS50104"/>
    </source>
</evidence>
<dbReference type="Gene3D" id="3.40.50.10140">
    <property type="entry name" value="Toll/interleukin-1 receptor homology (TIR) domain"/>
    <property type="match status" value="1"/>
</dbReference>
<dbReference type="Pfam" id="PF08477">
    <property type="entry name" value="Roc"/>
    <property type="match status" value="1"/>
</dbReference>
<keyword evidence="4" id="KW-1185">Reference proteome</keyword>
<evidence type="ECO:0000256" key="1">
    <source>
        <dbReference type="SAM" id="Coils"/>
    </source>
</evidence>
<evidence type="ECO:0000313" key="4">
    <source>
        <dbReference type="Proteomes" id="UP001302949"/>
    </source>
</evidence>
<dbReference type="InterPro" id="IPR035897">
    <property type="entry name" value="Toll_tir_struct_dom_sf"/>
</dbReference>
<feature type="coiled-coil region" evidence="1">
    <location>
        <begin position="373"/>
        <end position="403"/>
    </location>
</feature>
<reference evidence="3 4" key="1">
    <citation type="submission" date="2023-12" db="EMBL/GenBank/DDBJ databases">
        <title>Novel species of the genus Arcicella isolated from rivers.</title>
        <authorList>
            <person name="Lu H."/>
        </authorList>
    </citation>
    <scope>NUCLEOTIDE SEQUENCE [LARGE SCALE GENOMIC DNA]</scope>
    <source>
        <strain evidence="3 4">KCTC 23307</strain>
    </source>
</reference>
<evidence type="ECO:0000313" key="3">
    <source>
        <dbReference type="EMBL" id="MEA5140667.1"/>
    </source>
</evidence>
<dbReference type="Gene3D" id="3.80.10.10">
    <property type="entry name" value="Ribonuclease Inhibitor"/>
    <property type="match status" value="1"/>
</dbReference>
<dbReference type="InterPro" id="IPR032675">
    <property type="entry name" value="LRR_dom_sf"/>
</dbReference>
<protein>
    <recommendedName>
        <fullName evidence="2">TIR domain-containing protein</fullName>
    </recommendedName>
</protein>
<dbReference type="EMBL" id="JAYFUM010000019">
    <property type="protein sequence ID" value="MEA5140667.1"/>
    <property type="molecule type" value="Genomic_DNA"/>
</dbReference>
<accession>A0ABU5QDM2</accession>
<gene>
    <name evidence="3" type="ORF">VB248_16075</name>
</gene>
<dbReference type="SUPFAM" id="SSF52200">
    <property type="entry name" value="Toll/Interleukin receptor TIR domain"/>
    <property type="match status" value="1"/>
</dbReference>
<dbReference type="InterPro" id="IPR000157">
    <property type="entry name" value="TIR_dom"/>
</dbReference>
<proteinExistence type="predicted"/>
<dbReference type="RefSeq" id="WP_323297820.1">
    <property type="nucleotide sequence ID" value="NZ_JAYFUM010000019.1"/>
</dbReference>
<organism evidence="3 4">
    <name type="scientific">Arcicella rigui</name>
    <dbReference type="NCBI Taxonomy" id="797020"/>
    <lineage>
        <taxon>Bacteria</taxon>
        <taxon>Pseudomonadati</taxon>
        <taxon>Bacteroidota</taxon>
        <taxon>Cytophagia</taxon>
        <taxon>Cytophagales</taxon>
        <taxon>Flectobacillaceae</taxon>
        <taxon>Arcicella</taxon>
    </lineage>
</organism>
<name>A0ABU5QDM2_9BACT</name>
<sequence length="934" mass="108861">MQSLEEYLKRTGFIRITDNIDPIKITLSEKYDLRYYFDNNRLGLHVSGAVERIDAQEVFDYKSISNCLEVLYISNTLLKEVIIDGRKFPKLKYVNLSQNVALNRIILKNLSSLVELNTHHCINLQVLHLEGSFSSLQKFDTSYCIIEDIVLPKQLSALWYFNFAQNRISDTTFLRFITQKTPLTIDYLFWRNNPLTESLINTLERGDIEVLKAYFGEEEEEEEVIGEKEVKRKEKKELVSIFRKKLILLGNTQAGKTSLCNILLDSDKADGSSTHGINIFTYEPEKDKVIQVFDFGGQDFYHNAHLSFYSINANYLLVYGNGQEDIYDNIPAKGEGEVIREDDTFPKHYWLSSLNSNLRISGQDKNQDIHSLFQQKNIKLALLENLKENKKAQRLNQKSLEEEFVATEFWHFPLRKIDGTKLKDSNHIKTTIDKWLLEDIRQDQLRQDIKMLGENIQKENPTNAIVDKSAFLNEDREQISEIELKLLHDSYYIFLCETKEGQTIPKDLAEKVIVNLALFSQWIYAILNLKNLLGNGYFNKNDAEKWLVAKEYNNALAHLDFIIAFLLHEKMIFQIGGEHYLVPQYLSEPKYPSEILLLKLFQDPFIKYEFTGFYHTQLLTSIIAEFFQFIAKEKVEDKFQLLVWKNKVILYLENATESHNAMNPSYLLLIKFGIVNQKPSLSLSAIHSDSLKDNLVLKNIMQFIDDSLNKKVIKHNKLIKAPNNHYINAKLLNEDAIDTKGNKSDLVYDNFTKCFYRKGDFPLFVDPEKYPMKKIFISYSKSDVKYRDEFKKHFYPLKRQSLIDTFDDSDLGFGEWNSVILKKIEECDIFVCLVSIDFLNTGYIIDTELPHALKHKKEIVPIKIRDCDWSDFIIQEKDNESIRLGQFNVALKAKAITLFVDKSSESDARQNTTEERDAIWTNVVKQFKEAFFKA</sequence>
<dbReference type="Gene3D" id="3.40.50.300">
    <property type="entry name" value="P-loop containing nucleotide triphosphate hydrolases"/>
    <property type="match status" value="1"/>
</dbReference>
<feature type="domain" description="TIR" evidence="2">
    <location>
        <begin position="771"/>
        <end position="895"/>
    </location>
</feature>
<dbReference type="SUPFAM" id="SSF52540">
    <property type="entry name" value="P-loop containing nucleoside triphosphate hydrolases"/>
    <property type="match status" value="1"/>
</dbReference>